<organism evidence="4 5">
    <name type="scientific">Azorhizobium oxalatiphilum</name>
    <dbReference type="NCBI Taxonomy" id="980631"/>
    <lineage>
        <taxon>Bacteria</taxon>
        <taxon>Pseudomonadati</taxon>
        <taxon>Pseudomonadota</taxon>
        <taxon>Alphaproteobacteria</taxon>
        <taxon>Hyphomicrobiales</taxon>
        <taxon>Xanthobacteraceae</taxon>
        <taxon>Azorhizobium</taxon>
    </lineage>
</organism>
<keyword evidence="5" id="KW-1185">Reference proteome</keyword>
<evidence type="ECO:0000313" key="5">
    <source>
        <dbReference type="Proteomes" id="UP000606044"/>
    </source>
</evidence>
<evidence type="ECO:0000313" key="4">
    <source>
        <dbReference type="EMBL" id="GGF45760.1"/>
    </source>
</evidence>
<dbReference type="Proteomes" id="UP000606044">
    <property type="component" value="Unassembled WGS sequence"/>
</dbReference>
<dbReference type="InterPro" id="IPR016085">
    <property type="entry name" value="Protease_inh_B-barrel_dom"/>
</dbReference>
<protein>
    <recommendedName>
        <fullName evidence="3">Alkaline proteinase inhibitor/ Outer membrane lipoprotein Omp19 domain-containing protein</fullName>
    </recommendedName>
</protein>
<evidence type="ECO:0000259" key="3">
    <source>
        <dbReference type="Pfam" id="PF02974"/>
    </source>
</evidence>
<comment type="caution">
    <text evidence="4">The sequence shown here is derived from an EMBL/GenBank/DDBJ whole genome shotgun (WGS) entry which is preliminary data.</text>
</comment>
<reference evidence="4" key="1">
    <citation type="journal article" date="2014" name="Int. J. Syst. Evol. Microbiol.">
        <title>Complete genome sequence of Corynebacterium casei LMG S-19264T (=DSM 44701T), isolated from a smear-ripened cheese.</title>
        <authorList>
            <consortium name="US DOE Joint Genome Institute (JGI-PGF)"/>
            <person name="Walter F."/>
            <person name="Albersmeier A."/>
            <person name="Kalinowski J."/>
            <person name="Ruckert C."/>
        </authorList>
    </citation>
    <scope>NUCLEOTIDE SEQUENCE</scope>
    <source>
        <strain evidence="4">CCM 7897</strain>
    </source>
</reference>
<dbReference type="GO" id="GO:0004866">
    <property type="term" value="F:endopeptidase inhibitor activity"/>
    <property type="evidence" value="ECO:0007669"/>
    <property type="project" value="InterPro"/>
</dbReference>
<feature type="signal peptide" evidence="2">
    <location>
        <begin position="1"/>
        <end position="17"/>
    </location>
</feature>
<feature type="chain" id="PRO_5037044096" description="Alkaline proteinase inhibitor/ Outer membrane lipoprotein Omp19 domain-containing protein" evidence="2">
    <location>
        <begin position="18"/>
        <end position="195"/>
    </location>
</feature>
<dbReference type="Gene3D" id="2.40.128.10">
    <property type="match status" value="1"/>
</dbReference>
<dbReference type="EMBL" id="BMCT01000001">
    <property type="protein sequence ID" value="GGF45760.1"/>
    <property type="molecule type" value="Genomic_DNA"/>
</dbReference>
<dbReference type="InterPro" id="IPR021140">
    <property type="entry name" value="Inh/Omp19"/>
</dbReference>
<dbReference type="SUPFAM" id="SSF50882">
    <property type="entry name" value="beta-Barrel protease inhibitors"/>
    <property type="match status" value="1"/>
</dbReference>
<evidence type="ECO:0000256" key="2">
    <source>
        <dbReference type="SAM" id="SignalP"/>
    </source>
</evidence>
<gene>
    <name evidence="4" type="ORF">GCM10007301_01580</name>
</gene>
<dbReference type="RefSeq" id="WP_188574488.1">
    <property type="nucleotide sequence ID" value="NZ_BMCT01000001.1"/>
</dbReference>
<evidence type="ECO:0000256" key="1">
    <source>
        <dbReference type="ARBA" id="ARBA00022729"/>
    </source>
</evidence>
<dbReference type="AlphaFoldDB" id="A0A917BIT0"/>
<proteinExistence type="predicted"/>
<dbReference type="Pfam" id="PF02974">
    <property type="entry name" value="Inh"/>
    <property type="match status" value="1"/>
</dbReference>
<keyword evidence="1 2" id="KW-0732">Signal</keyword>
<sequence length="195" mass="19637">MKVLPVGAVLLCAVTLAACSTELSGMGKSSVAEAPRVLSAPTASVESAPVPPPTSMSSVAPVTGAGAASASAAVTPSTVASNVPLTPPAIAPTGSAYAATGEKEQLSGAWTLAWDAGQHTCPVMLTTDRGMNGLSARADVSCPSEIFMTKGWDMLGPDIVLQDHLGKVTARLQPAGPNRYTGLLVENSQAIALNR</sequence>
<reference evidence="4" key="2">
    <citation type="submission" date="2020-09" db="EMBL/GenBank/DDBJ databases">
        <authorList>
            <person name="Sun Q."/>
            <person name="Sedlacek I."/>
        </authorList>
    </citation>
    <scope>NUCLEOTIDE SEQUENCE</scope>
    <source>
        <strain evidence="4">CCM 7897</strain>
    </source>
</reference>
<feature type="domain" description="Alkaline proteinase inhibitor/ Outer membrane lipoprotein Omp19" evidence="3">
    <location>
        <begin position="102"/>
        <end position="195"/>
    </location>
</feature>
<name>A0A917BIT0_9HYPH</name>
<accession>A0A917BIT0</accession>
<dbReference type="PROSITE" id="PS51257">
    <property type="entry name" value="PROKAR_LIPOPROTEIN"/>
    <property type="match status" value="1"/>
</dbReference>